<dbReference type="CDD" id="cd02947">
    <property type="entry name" value="TRX_family"/>
    <property type="match status" value="1"/>
</dbReference>
<dbReference type="Proteomes" id="UP001596074">
    <property type="component" value="Unassembled WGS sequence"/>
</dbReference>
<dbReference type="InterPro" id="IPR013766">
    <property type="entry name" value="Thioredoxin_domain"/>
</dbReference>
<dbReference type="InterPro" id="IPR017937">
    <property type="entry name" value="Thioredoxin_CS"/>
</dbReference>
<evidence type="ECO:0000256" key="3">
    <source>
        <dbReference type="ARBA" id="ARBA00022982"/>
    </source>
</evidence>
<evidence type="ECO:0000256" key="5">
    <source>
        <dbReference type="ARBA" id="ARBA00023284"/>
    </source>
</evidence>
<dbReference type="PROSITE" id="PS00194">
    <property type="entry name" value="THIOREDOXIN_1"/>
    <property type="match status" value="1"/>
</dbReference>
<comment type="caution">
    <text evidence="7">The sequence shown here is derived from an EMBL/GenBank/DDBJ whole genome shotgun (WGS) entry which is preliminary data.</text>
</comment>
<proteinExistence type="inferred from homology"/>
<dbReference type="Gene3D" id="3.40.30.10">
    <property type="entry name" value="Glutaredoxin"/>
    <property type="match status" value="1"/>
</dbReference>
<dbReference type="Pfam" id="PF00085">
    <property type="entry name" value="Thioredoxin"/>
    <property type="match status" value="1"/>
</dbReference>
<keyword evidence="3" id="KW-0249">Electron transport</keyword>
<evidence type="ECO:0000313" key="8">
    <source>
        <dbReference type="Proteomes" id="UP001596074"/>
    </source>
</evidence>
<dbReference type="InterPro" id="IPR036249">
    <property type="entry name" value="Thioredoxin-like_sf"/>
</dbReference>
<evidence type="ECO:0000256" key="2">
    <source>
        <dbReference type="ARBA" id="ARBA00022448"/>
    </source>
</evidence>
<dbReference type="PRINTS" id="PR00421">
    <property type="entry name" value="THIOREDOXIN"/>
</dbReference>
<evidence type="ECO:0000259" key="6">
    <source>
        <dbReference type="PROSITE" id="PS51352"/>
    </source>
</evidence>
<dbReference type="InterPro" id="IPR005746">
    <property type="entry name" value="Thioredoxin"/>
</dbReference>
<dbReference type="PIRSF" id="PIRSF000077">
    <property type="entry name" value="Thioredoxin"/>
    <property type="match status" value="1"/>
</dbReference>
<accession>A0ABW1AB37</accession>
<dbReference type="RefSeq" id="WP_378286192.1">
    <property type="nucleotide sequence ID" value="NZ_JBHSON010000053.1"/>
</dbReference>
<dbReference type="SUPFAM" id="SSF52833">
    <property type="entry name" value="Thioredoxin-like"/>
    <property type="match status" value="1"/>
</dbReference>
<sequence length="85" mass="9805">MLVEFWADWCPPCKMIAPILEEIAAEYRDRLTVGKINGDEHTDIVTRYGVMGFPTMNLYRDGEVVHRIVGARSKRRLLAELADHF</sequence>
<keyword evidence="2" id="KW-0813">Transport</keyword>
<protein>
    <submittedName>
        <fullName evidence="7">Thioredoxin family protein</fullName>
    </submittedName>
</protein>
<dbReference type="PROSITE" id="PS51352">
    <property type="entry name" value="THIOREDOXIN_2"/>
    <property type="match status" value="1"/>
</dbReference>
<gene>
    <name evidence="7" type="ORF">ACFPZN_32910</name>
</gene>
<dbReference type="PANTHER" id="PTHR45663">
    <property type="entry name" value="GEO12009P1"/>
    <property type="match status" value="1"/>
</dbReference>
<evidence type="ECO:0000256" key="1">
    <source>
        <dbReference type="ARBA" id="ARBA00008987"/>
    </source>
</evidence>
<keyword evidence="4" id="KW-1015">Disulfide bond</keyword>
<feature type="domain" description="Thioredoxin" evidence="6">
    <location>
        <begin position="1"/>
        <end position="85"/>
    </location>
</feature>
<organism evidence="7 8">
    <name type="scientific">Actinomadura rugatobispora</name>
    <dbReference type="NCBI Taxonomy" id="1994"/>
    <lineage>
        <taxon>Bacteria</taxon>
        <taxon>Bacillati</taxon>
        <taxon>Actinomycetota</taxon>
        <taxon>Actinomycetes</taxon>
        <taxon>Streptosporangiales</taxon>
        <taxon>Thermomonosporaceae</taxon>
        <taxon>Actinomadura</taxon>
    </lineage>
</organism>
<reference evidence="8" key="1">
    <citation type="journal article" date="2019" name="Int. J. Syst. Evol. Microbiol.">
        <title>The Global Catalogue of Microorganisms (GCM) 10K type strain sequencing project: providing services to taxonomists for standard genome sequencing and annotation.</title>
        <authorList>
            <consortium name="The Broad Institute Genomics Platform"/>
            <consortium name="The Broad Institute Genome Sequencing Center for Infectious Disease"/>
            <person name="Wu L."/>
            <person name="Ma J."/>
        </authorList>
    </citation>
    <scope>NUCLEOTIDE SEQUENCE [LARGE SCALE GENOMIC DNA]</scope>
    <source>
        <strain evidence="8">KCTC 42087</strain>
    </source>
</reference>
<comment type="similarity">
    <text evidence="1">Belongs to the thioredoxin family.</text>
</comment>
<evidence type="ECO:0000313" key="7">
    <source>
        <dbReference type="EMBL" id="MFC5750450.1"/>
    </source>
</evidence>
<name>A0ABW1AB37_9ACTN</name>
<evidence type="ECO:0000256" key="4">
    <source>
        <dbReference type="ARBA" id="ARBA00023157"/>
    </source>
</evidence>
<keyword evidence="8" id="KW-1185">Reference proteome</keyword>
<keyword evidence="5" id="KW-0676">Redox-active center</keyword>
<dbReference type="EMBL" id="JBHSON010000053">
    <property type="protein sequence ID" value="MFC5750450.1"/>
    <property type="molecule type" value="Genomic_DNA"/>
</dbReference>
<dbReference type="PANTHER" id="PTHR45663:SF11">
    <property type="entry name" value="GEO12009P1"/>
    <property type="match status" value="1"/>
</dbReference>